<sequence>MHPNKLNDKFASKIVLMNPDLIISAGYDRKIPNIILKIPKIGSFNFHPSLLPAYAGGNPWFWVIAKGEKYTGVTVHSMTTVYDAGDIILQKRIRIENGA</sequence>
<evidence type="ECO:0000313" key="2">
    <source>
        <dbReference type="EMBL" id="SVE35269.1"/>
    </source>
</evidence>
<feature type="non-terminal residue" evidence="2">
    <location>
        <position position="99"/>
    </location>
</feature>
<dbReference type="PANTHER" id="PTHR11138:SF5">
    <property type="entry name" value="METHIONYL-TRNA FORMYLTRANSFERASE, MITOCHONDRIAL"/>
    <property type="match status" value="1"/>
</dbReference>
<dbReference type="Gene3D" id="3.40.50.12230">
    <property type="match status" value="1"/>
</dbReference>
<dbReference type="GO" id="GO:0004479">
    <property type="term" value="F:methionyl-tRNA formyltransferase activity"/>
    <property type="evidence" value="ECO:0007669"/>
    <property type="project" value="TreeGrafter"/>
</dbReference>
<accession>A0A383CT92</accession>
<organism evidence="2">
    <name type="scientific">marine metagenome</name>
    <dbReference type="NCBI Taxonomy" id="408172"/>
    <lineage>
        <taxon>unclassified sequences</taxon>
        <taxon>metagenomes</taxon>
        <taxon>ecological metagenomes</taxon>
    </lineage>
</organism>
<name>A0A383CT92_9ZZZZ</name>
<dbReference type="InterPro" id="IPR002376">
    <property type="entry name" value="Formyl_transf_N"/>
</dbReference>
<protein>
    <recommendedName>
        <fullName evidence="1">Formyl transferase N-terminal domain-containing protein</fullName>
    </recommendedName>
</protein>
<gene>
    <name evidence="2" type="ORF">METZ01_LOCUS488123</name>
</gene>
<dbReference type="InterPro" id="IPR036477">
    <property type="entry name" value="Formyl_transf_N_sf"/>
</dbReference>
<dbReference type="GO" id="GO:0005829">
    <property type="term" value="C:cytosol"/>
    <property type="evidence" value="ECO:0007669"/>
    <property type="project" value="TreeGrafter"/>
</dbReference>
<dbReference type="CDD" id="cd08369">
    <property type="entry name" value="FMT_core"/>
    <property type="match status" value="1"/>
</dbReference>
<dbReference type="Pfam" id="PF00551">
    <property type="entry name" value="Formyl_trans_N"/>
    <property type="match status" value="1"/>
</dbReference>
<dbReference type="PANTHER" id="PTHR11138">
    <property type="entry name" value="METHIONYL-TRNA FORMYLTRANSFERASE"/>
    <property type="match status" value="1"/>
</dbReference>
<dbReference type="SUPFAM" id="SSF53328">
    <property type="entry name" value="Formyltransferase"/>
    <property type="match status" value="1"/>
</dbReference>
<dbReference type="AlphaFoldDB" id="A0A383CT92"/>
<proteinExistence type="predicted"/>
<reference evidence="2" key="1">
    <citation type="submission" date="2018-05" db="EMBL/GenBank/DDBJ databases">
        <authorList>
            <person name="Lanie J.A."/>
            <person name="Ng W.-L."/>
            <person name="Kazmierczak K.M."/>
            <person name="Andrzejewski T.M."/>
            <person name="Davidsen T.M."/>
            <person name="Wayne K.J."/>
            <person name="Tettelin H."/>
            <person name="Glass J.I."/>
            <person name="Rusch D."/>
            <person name="Podicherti R."/>
            <person name="Tsui H.-C.T."/>
            <person name="Winkler M.E."/>
        </authorList>
    </citation>
    <scope>NUCLEOTIDE SEQUENCE</scope>
</reference>
<feature type="domain" description="Formyl transferase N-terminal" evidence="1">
    <location>
        <begin position="6"/>
        <end position="96"/>
    </location>
</feature>
<dbReference type="EMBL" id="UINC01211392">
    <property type="protein sequence ID" value="SVE35269.1"/>
    <property type="molecule type" value="Genomic_DNA"/>
</dbReference>
<evidence type="ECO:0000259" key="1">
    <source>
        <dbReference type="Pfam" id="PF00551"/>
    </source>
</evidence>